<dbReference type="AlphaFoldDB" id="A0AA43Y644"/>
<organism evidence="1 2">
    <name type="scientific">Clostridium botulinum</name>
    <dbReference type="NCBI Taxonomy" id="1491"/>
    <lineage>
        <taxon>Bacteria</taxon>
        <taxon>Bacillati</taxon>
        <taxon>Bacillota</taxon>
        <taxon>Clostridia</taxon>
        <taxon>Eubacteriales</taxon>
        <taxon>Clostridiaceae</taxon>
        <taxon>Clostridium</taxon>
    </lineage>
</organism>
<sequence>MREISKHIPKYRIKCTGGHNFDKTRSSHEPSYDGTLKINFLDYNGGSGLYFHDYITIYAINNYGDEFKILESKVKDLK</sequence>
<dbReference type="EMBL" id="SWRJ01000001">
    <property type="protein sequence ID" value="NFI20999.1"/>
    <property type="molecule type" value="Genomic_DNA"/>
</dbReference>
<gene>
    <name evidence="1" type="ORF">FC964_06295</name>
</gene>
<proteinExistence type="predicted"/>
<reference evidence="1 2" key="1">
    <citation type="submission" date="2019-04" db="EMBL/GenBank/DDBJ databases">
        <title>Genome sequencing of Clostridium botulinum Groups I-IV and Clostridium butyricum.</title>
        <authorList>
            <person name="Brunt J."/>
            <person name="Van Vliet A.H.M."/>
            <person name="Stringer S.C."/>
            <person name="Carter A.T."/>
            <person name="Peck M.W."/>
        </authorList>
    </citation>
    <scope>NUCLEOTIDE SEQUENCE [LARGE SCALE GENOMIC DNA]</scope>
    <source>
        <strain evidence="1 2">IFR 15/034</strain>
    </source>
</reference>
<dbReference type="Proteomes" id="UP000482543">
    <property type="component" value="Unassembled WGS sequence"/>
</dbReference>
<evidence type="ECO:0000313" key="2">
    <source>
        <dbReference type="Proteomes" id="UP000482543"/>
    </source>
</evidence>
<protein>
    <submittedName>
        <fullName evidence="1">Uncharacterized protein</fullName>
    </submittedName>
</protein>
<name>A0AA43Y644_CLOBO</name>
<comment type="caution">
    <text evidence="1">The sequence shown here is derived from an EMBL/GenBank/DDBJ whole genome shotgun (WGS) entry which is preliminary data.</text>
</comment>
<evidence type="ECO:0000313" key="1">
    <source>
        <dbReference type="EMBL" id="NFI20999.1"/>
    </source>
</evidence>
<dbReference type="InterPro" id="IPR053742">
    <property type="entry name" value="Fungal_ImmunoLectin_sf"/>
</dbReference>
<accession>A0AA43Y644</accession>
<dbReference type="Gene3D" id="2.60.40.1790">
    <property type="entry name" value="Fungal immunomodulatory protein Fve"/>
    <property type="match status" value="1"/>
</dbReference>